<proteinExistence type="inferred from homology"/>
<feature type="domain" description="Peptidase M16 C-terminal" evidence="4">
    <location>
        <begin position="229"/>
        <end position="421"/>
    </location>
</feature>
<dbReference type="Proteomes" id="UP000070444">
    <property type="component" value="Unassembled WGS sequence"/>
</dbReference>
<keyword evidence="6" id="KW-1185">Reference proteome</keyword>
<dbReference type="InterPro" id="IPR050361">
    <property type="entry name" value="MPP/UQCRC_Complex"/>
</dbReference>
<dbReference type="GO" id="GO:0046872">
    <property type="term" value="F:metal ion binding"/>
    <property type="evidence" value="ECO:0007669"/>
    <property type="project" value="InterPro"/>
</dbReference>
<name>A0A137P9Q6_CONC2</name>
<feature type="domain" description="Peptidase M16 N-terminal" evidence="3">
    <location>
        <begin position="78"/>
        <end position="223"/>
    </location>
</feature>
<sequence>MISLFNNLKAQSSKLVSKANLTTKRTFYQTSKCLESAQSILKENISKPNLSKNVNSFPSTIDIDSRTKLTTLENGLRIVSDSTPGHFSAFGVYVDAGSRYETKQYSGISHFVDRISFKSTQSSTSEEIQTQLERLGGNIMSHSSREVMLLQGTVYNQDLENIVPLFADIIQKPTLLPHELDEQRIAIGYEVSDIMSNPETYLPEQLHTAAYHDNTLGNTLLCTPDRVGSISPQMIKDYRQALYTPERIVIASMGQQHEKVVELVERNFDILTKQTNSKQSSFVPDLSQSKYTGGALFTPDPQAEFTQVYVAVEGVGINDPDLYPLATLQMLLGGGGSFSAGGPGKGMHSRLYRTVLNQYAWAHSFLAFNHSYKDSGLFGISAACPPRFNSDMLHVIAYSLASVAYPNQISPIELSRAKNQLKNNMMMSLESRLVGLEDLGQQILCTNKRVSVEEVCRRVDEVQLQDITRVASKLLLSPETKITLVGQGHYDGIEKTSEIFKKFGIGNGESLPRYD</sequence>
<accession>A0A137P9Q6</accession>
<dbReference type="InterPro" id="IPR011765">
    <property type="entry name" value="Pept_M16_N"/>
</dbReference>
<protein>
    <submittedName>
        <fullName evidence="5">Putative mitochondrial-processing peptidase alpha subunit mitochondrial</fullName>
    </submittedName>
</protein>
<dbReference type="OMA" id="LKYHHSP"/>
<evidence type="ECO:0000259" key="4">
    <source>
        <dbReference type="Pfam" id="PF05193"/>
    </source>
</evidence>
<dbReference type="STRING" id="796925.A0A137P9Q6"/>
<evidence type="ECO:0000259" key="3">
    <source>
        <dbReference type="Pfam" id="PF00675"/>
    </source>
</evidence>
<dbReference type="InterPro" id="IPR011249">
    <property type="entry name" value="Metalloenz_LuxS/M16"/>
</dbReference>
<dbReference type="GO" id="GO:0006627">
    <property type="term" value="P:protein processing involved in protein targeting to mitochondrion"/>
    <property type="evidence" value="ECO:0007669"/>
    <property type="project" value="TreeGrafter"/>
</dbReference>
<gene>
    <name evidence="5" type="ORF">CONCODRAFT_78171</name>
</gene>
<evidence type="ECO:0000313" key="5">
    <source>
        <dbReference type="EMBL" id="KXN71729.1"/>
    </source>
</evidence>
<dbReference type="PANTHER" id="PTHR11851:SF49">
    <property type="entry name" value="MITOCHONDRIAL-PROCESSING PEPTIDASE SUBUNIT ALPHA"/>
    <property type="match status" value="1"/>
</dbReference>
<dbReference type="EMBL" id="KQ964468">
    <property type="protein sequence ID" value="KXN71729.1"/>
    <property type="molecule type" value="Genomic_DNA"/>
</dbReference>
<dbReference type="OrthoDB" id="277191at2759"/>
<dbReference type="AlphaFoldDB" id="A0A137P9Q6"/>
<evidence type="ECO:0000256" key="2">
    <source>
        <dbReference type="ARBA" id="ARBA00007261"/>
    </source>
</evidence>
<dbReference type="PANTHER" id="PTHR11851">
    <property type="entry name" value="METALLOPROTEASE"/>
    <property type="match status" value="1"/>
</dbReference>
<dbReference type="InterPro" id="IPR007863">
    <property type="entry name" value="Peptidase_M16_C"/>
</dbReference>
<dbReference type="GO" id="GO:0005739">
    <property type="term" value="C:mitochondrion"/>
    <property type="evidence" value="ECO:0007669"/>
    <property type="project" value="TreeGrafter"/>
</dbReference>
<reference evidence="5 6" key="1">
    <citation type="journal article" date="2015" name="Genome Biol. Evol.">
        <title>Phylogenomic analyses indicate that early fungi evolved digesting cell walls of algal ancestors of land plants.</title>
        <authorList>
            <person name="Chang Y."/>
            <person name="Wang S."/>
            <person name="Sekimoto S."/>
            <person name="Aerts A.L."/>
            <person name="Choi C."/>
            <person name="Clum A."/>
            <person name="LaButti K.M."/>
            <person name="Lindquist E.A."/>
            <person name="Yee Ngan C."/>
            <person name="Ohm R.A."/>
            <person name="Salamov A.A."/>
            <person name="Grigoriev I.V."/>
            <person name="Spatafora J.W."/>
            <person name="Berbee M.L."/>
        </authorList>
    </citation>
    <scope>NUCLEOTIDE SEQUENCE [LARGE SCALE GENOMIC DNA]</scope>
    <source>
        <strain evidence="5 6">NRRL 28638</strain>
    </source>
</reference>
<dbReference type="SUPFAM" id="SSF63411">
    <property type="entry name" value="LuxS/MPP-like metallohydrolase"/>
    <property type="match status" value="2"/>
</dbReference>
<dbReference type="Gene3D" id="3.30.830.10">
    <property type="entry name" value="Metalloenzyme, LuxS/M16 peptidase-like"/>
    <property type="match status" value="2"/>
</dbReference>
<dbReference type="Pfam" id="PF05193">
    <property type="entry name" value="Peptidase_M16_C"/>
    <property type="match status" value="1"/>
</dbReference>
<evidence type="ECO:0000256" key="1">
    <source>
        <dbReference type="ARBA" id="ARBA00002123"/>
    </source>
</evidence>
<comment type="function">
    <text evidence="1">Substrate recognition and binding subunit of the essential mitochondrial processing protease (MPP), which cleaves the mitochondrial sequence off newly imported precursors proteins.</text>
</comment>
<evidence type="ECO:0000313" key="6">
    <source>
        <dbReference type="Proteomes" id="UP000070444"/>
    </source>
</evidence>
<comment type="similarity">
    <text evidence="2">Belongs to the peptidase M16 family.</text>
</comment>
<organism evidence="5 6">
    <name type="scientific">Conidiobolus coronatus (strain ATCC 28846 / CBS 209.66 / NRRL 28638)</name>
    <name type="common">Delacroixia coronata</name>
    <dbReference type="NCBI Taxonomy" id="796925"/>
    <lineage>
        <taxon>Eukaryota</taxon>
        <taxon>Fungi</taxon>
        <taxon>Fungi incertae sedis</taxon>
        <taxon>Zoopagomycota</taxon>
        <taxon>Entomophthoromycotina</taxon>
        <taxon>Entomophthoromycetes</taxon>
        <taxon>Entomophthorales</taxon>
        <taxon>Ancylistaceae</taxon>
        <taxon>Conidiobolus</taxon>
    </lineage>
</organism>
<dbReference type="Pfam" id="PF00675">
    <property type="entry name" value="Peptidase_M16"/>
    <property type="match status" value="1"/>
</dbReference>